<keyword evidence="2" id="KW-1185">Reference proteome</keyword>
<dbReference type="PANTHER" id="PTHR21228">
    <property type="entry name" value="FAST LEU-RICH DOMAIN-CONTAINING"/>
    <property type="match status" value="1"/>
</dbReference>
<dbReference type="EMBL" id="MU070249">
    <property type="protein sequence ID" value="KAF5828769.1"/>
    <property type="molecule type" value="Genomic_DNA"/>
</dbReference>
<comment type="caution">
    <text evidence="1">The sequence shown here is derived from an EMBL/GenBank/DDBJ whole genome shotgun (WGS) entry which is preliminary data.</text>
</comment>
<reference evidence="1" key="1">
    <citation type="submission" date="2017-08" db="EMBL/GenBank/DDBJ databases">
        <authorList>
            <person name="Polle J.E."/>
            <person name="Barry K."/>
            <person name="Cushman J."/>
            <person name="Schmutz J."/>
            <person name="Tran D."/>
            <person name="Hathwaick L.T."/>
            <person name="Yim W.C."/>
            <person name="Jenkins J."/>
            <person name="Mckie-Krisberg Z.M."/>
            <person name="Prochnik S."/>
            <person name="Lindquist E."/>
            <person name="Dockter R.B."/>
            <person name="Adam C."/>
            <person name="Molina H."/>
            <person name="Bunkerborg J."/>
            <person name="Jin E."/>
            <person name="Buchheim M."/>
            <person name="Magnuson J."/>
        </authorList>
    </citation>
    <scope>NUCLEOTIDE SEQUENCE</scope>
    <source>
        <strain evidence="1">CCAP 19/18</strain>
    </source>
</reference>
<dbReference type="InterPro" id="IPR016024">
    <property type="entry name" value="ARM-type_fold"/>
</dbReference>
<accession>A0ABQ7G2D6</accession>
<dbReference type="Gene3D" id="1.25.10.10">
    <property type="entry name" value="Leucine-rich Repeat Variant"/>
    <property type="match status" value="1"/>
</dbReference>
<protein>
    <recommendedName>
        <fullName evidence="3">RAP domain-containing protein</fullName>
    </recommendedName>
</protein>
<evidence type="ECO:0000313" key="1">
    <source>
        <dbReference type="EMBL" id="KAF5828769.1"/>
    </source>
</evidence>
<dbReference type="InterPro" id="IPR011989">
    <property type="entry name" value="ARM-like"/>
</dbReference>
<dbReference type="Proteomes" id="UP000815325">
    <property type="component" value="Unassembled WGS sequence"/>
</dbReference>
<dbReference type="InterPro" id="IPR050870">
    <property type="entry name" value="FAST_kinase"/>
</dbReference>
<sequence>MLRCKLLVYTSNHYRCCLTARSCTCFCIPMKGRRTVSRVEEVGEVGAGEVDGQAKDAKGAQSSITVKSLANGAAKLVGEAAGQVEGEEPVLMRKGRYKPLQCRLVYKRGSEAVYGKDLAIDNAAREECAFLKSVHPERSKCSPPPPDFVAYCMYNLAKRADMDAQRGVQYSSSECTEIVDAARKLIRLLLEESSSPGAPGSNSQPPIQQLDSKHLSLLAWSLSVMVGFDESLSAGAWQLCYALAGRAAQPRVIRARADMACRNWAGVLYGLAKVGVRCSDDAHVKRVFYFCMEQDLPDLLHEGQKCEPQSMSMVSLACVDAEYEGSIEFFISAVARRIGEPSMVGVGGGLMANAAPQAGSNLLYACAKLEQRGIRTGGGMSIIAEMGAAAMADALQKPVKHQREPQELANTLWGLSSFDCVLAHAVVKRIESSTPQVISNVLWALAKFGWYDEGIVSKLAAGVVSKLAAGMVKCIDSSVPQNISNTLWALSTLGWYDPSVYDALLVALLNKGDELLPQHCSIAMYSCALASHSSSSVNELAQVISRQDVSSNSGWNSQTLANALYAWAVSGSSGIASDSLSAMAQHLMREAKSRGPAAFEALAFTQLHLVSLEAERVELQGGGLSAGNGMLQAAAEQHAQGQAELRKKTRQSGGTTGVRQAGAALQEAGYAVELGGWVGLQGEFYADLLVRHESFPRGIAVDVLSSTDQYRHPPGQLNGKIRLKHAQIRQRCDGLVVLTEALAKQPGLVVQKVEEVMKCDPAVQTWKHRFIENPAGH</sequence>
<evidence type="ECO:0000313" key="2">
    <source>
        <dbReference type="Proteomes" id="UP000815325"/>
    </source>
</evidence>
<name>A0ABQ7G2D6_DUNSA</name>
<dbReference type="SUPFAM" id="SSF48371">
    <property type="entry name" value="ARM repeat"/>
    <property type="match status" value="1"/>
</dbReference>
<gene>
    <name evidence="1" type="ORF">DUNSADRAFT_17101</name>
</gene>
<proteinExistence type="predicted"/>
<organism evidence="1 2">
    <name type="scientific">Dunaliella salina</name>
    <name type="common">Green alga</name>
    <name type="synonym">Protococcus salinus</name>
    <dbReference type="NCBI Taxonomy" id="3046"/>
    <lineage>
        <taxon>Eukaryota</taxon>
        <taxon>Viridiplantae</taxon>
        <taxon>Chlorophyta</taxon>
        <taxon>core chlorophytes</taxon>
        <taxon>Chlorophyceae</taxon>
        <taxon>CS clade</taxon>
        <taxon>Chlamydomonadales</taxon>
        <taxon>Dunaliellaceae</taxon>
        <taxon>Dunaliella</taxon>
    </lineage>
</organism>
<evidence type="ECO:0008006" key="3">
    <source>
        <dbReference type="Google" id="ProtNLM"/>
    </source>
</evidence>
<dbReference type="PANTHER" id="PTHR21228:SF40">
    <property type="entry name" value="LD45607P"/>
    <property type="match status" value="1"/>
</dbReference>